<gene>
    <name evidence="4" type="ORF">GCM10009750_16370</name>
</gene>
<feature type="compositionally biased region" description="Pro residues" evidence="2">
    <location>
        <begin position="7"/>
        <end position="21"/>
    </location>
</feature>
<sequence>MTAPEFIVPPPGLIPNAPDEPPAQTTEGVTGPTDRTVQAAPIRQLPSFTPLPTAPPSTTSPPPAPPAELTMPPAFRSPPPPVPAAAPTFDLIGADGVAIAISGTYVLGRNPVADHAHADARPIAVADPTKTVSKTHALIEVREGRVIVTDLHSTNGVAVQAGGGEVTVLDAGAPAEVEPGSVLRLGDLALTLRRTSGLTV</sequence>
<organism evidence="4 5">
    <name type="scientific">Agromyces salentinus</name>
    <dbReference type="NCBI Taxonomy" id="269421"/>
    <lineage>
        <taxon>Bacteria</taxon>
        <taxon>Bacillati</taxon>
        <taxon>Actinomycetota</taxon>
        <taxon>Actinomycetes</taxon>
        <taxon>Micrococcales</taxon>
        <taxon>Microbacteriaceae</taxon>
        <taxon>Agromyces</taxon>
    </lineage>
</organism>
<dbReference type="Pfam" id="PF00498">
    <property type="entry name" value="FHA"/>
    <property type="match status" value="1"/>
</dbReference>
<accession>A0ABN2MN50</accession>
<dbReference type="CDD" id="cd00060">
    <property type="entry name" value="FHA"/>
    <property type="match status" value="1"/>
</dbReference>
<reference evidence="4 5" key="1">
    <citation type="journal article" date="2019" name="Int. J. Syst. Evol. Microbiol.">
        <title>The Global Catalogue of Microorganisms (GCM) 10K type strain sequencing project: providing services to taxonomists for standard genome sequencing and annotation.</title>
        <authorList>
            <consortium name="The Broad Institute Genomics Platform"/>
            <consortium name="The Broad Institute Genome Sequencing Center for Infectious Disease"/>
            <person name="Wu L."/>
            <person name="Ma J."/>
        </authorList>
    </citation>
    <scope>NUCLEOTIDE SEQUENCE [LARGE SCALE GENOMIC DNA]</scope>
    <source>
        <strain evidence="4 5">JCM 14323</strain>
    </source>
</reference>
<proteinExistence type="predicted"/>
<evidence type="ECO:0000313" key="4">
    <source>
        <dbReference type="EMBL" id="GAA1832931.1"/>
    </source>
</evidence>
<name>A0ABN2MN50_9MICO</name>
<dbReference type="InterPro" id="IPR008984">
    <property type="entry name" value="SMAD_FHA_dom_sf"/>
</dbReference>
<dbReference type="RefSeq" id="WP_157427855.1">
    <property type="nucleotide sequence ID" value="NZ_BAAANK010000004.1"/>
</dbReference>
<keyword evidence="1" id="KW-0597">Phosphoprotein</keyword>
<dbReference type="Gene3D" id="2.60.200.20">
    <property type="match status" value="1"/>
</dbReference>
<evidence type="ECO:0000256" key="1">
    <source>
        <dbReference type="ARBA" id="ARBA00022553"/>
    </source>
</evidence>
<feature type="compositionally biased region" description="Pro residues" evidence="2">
    <location>
        <begin position="52"/>
        <end position="66"/>
    </location>
</feature>
<feature type="compositionally biased region" description="Polar residues" evidence="2">
    <location>
        <begin position="23"/>
        <end position="36"/>
    </location>
</feature>
<evidence type="ECO:0000313" key="5">
    <source>
        <dbReference type="Proteomes" id="UP001501746"/>
    </source>
</evidence>
<comment type="caution">
    <text evidence="4">The sequence shown here is derived from an EMBL/GenBank/DDBJ whole genome shotgun (WGS) entry which is preliminary data.</text>
</comment>
<protein>
    <recommendedName>
        <fullName evidence="3">FHA domain-containing protein</fullName>
    </recommendedName>
</protein>
<feature type="region of interest" description="Disordered" evidence="2">
    <location>
        <begin position="1"/>
        <end position="81"/>
    </location>
</feature>
<dbReference type="SUPFAM" id="SSF49879">
    <property type="entry name" value="SMAD/FHA domain"/>
    <property type="match status" value="1"/>
</dbReference>
<keyword evidence="5" id="KW-1185">Reference proteome</keyword>
<feature type="domain" description="FHA" evidence="3">
    <location>
        <begin position="105"/>
        <end position="160"/>
    </location>
</feature>
<dbReference type="PROSITE" id="PS50006">
    <property type="entry name" value="FHA_DOMAIN"/>
    <property type="match status" value="1"/>
</dbReference>
<dbReference type="EMBL" id="BAAANK010000004">
    <property type="protein sequence ID" value="GAA1832931.1"/>
    <property type="molecule type" value="Genomic_DNA"/>
</dbReference>
<evidence type="ECO:0000256" key="2">
    <source>
        <dbReference type="SAM" id="MobiDB-lite"/>
    </source>
</evidence>
<dbReference type="InterPro" id="IPR000253">
    <property type="entry name" value="FHA_dom"/>
</dbReference>
<dbReference type="Proteomes" id="UP001501746">
    <property type="component" value="Unassembled WGS sequence"/>
</dbReference>
<evidence type="ECO:0000259" key="3">
    <source>
        <dbReference type="PROSITE" id="PS50006"/>
    </source>
</evidence>